<feature type="compositionally biased region" description="Basic and acidic residues" evidence="1">
    <location>
        <begin position="50"/>
        <end position="63"/>
    </location>
</feature>
<name>A0A097IDD7_9CORY</name>
<dbReference type="InterPro" id="IPR002711">
    <property type="entry name" value="HNH"/>
</dbReference>
<feature type="compositionally biased region" description="Polar residues" evidence="1">
    <location>
        <begin position="75"/>
        <end position="85"/>
    </location>
</feature>
<dbReference type="OrthoDB" id="2084290at2"/>
<evidence type="ECO:0000259" key="2">
    <source>
        <dbReference type="SMART" id="SM00507"/>
    </source>
</evidence>
<gene>
    <name evidence="3" type="ORF">CDOO_01915</name>
</gene>
<dbReference type="RefSeq" id="WP_018021464.1">
    <property type="nucleotide sequence ID" value="NZ_AQUX01000002.1"/>
</dbReference>
<dbReference type="GO" id="GO:0004519">
    <property type="term" value="F:endonuclease activity"/>
    <property type="evidence" value="ECO:0007669"/>
    <property type="project" value="InterPro"/>
</dbReference>
<dbReference type="SMART" id="SM00507">
    <property type="entry name" value="HNHc"/>
    <property type="match status" value="1"/>
</dbReference>
<keyword evidence="4" id="KW-1185">Reference proteome</keyword>
<protein>
    <recommendedName>
        <fullName evidence="2">HNH nuclease domain-containing protein</fullName>
    </recommendedName>
</protein>
<organism evidence="3 4">
    <name type="scientific">Corynebacterium doosanense CAU 212 = DSM 45436</name>
    <dbReference type="NCBI Taxonomy" id="558173"/>
    <lineage>
        <taxon>Bacteria</taxon>
        <taxon>Bacillati</taxon>
        <taxon>Actinomycetota</taxon>
        <taxon>Actinomycetes</taxon>
        <taxon>Mycobacteriales</taxon>
        <taxon>Corynebacteriaceae</taxon>
        <taxon>Corynebacterium</taxon>
    </lineage>
</organism>
<accession>A0A097IDD7</accession>
<evidence type="ECO:0000256" key="1">
    <source>
        <dbReference type="SAM" id="MobiDB-lite"/>
    </source>
</evidence>
<dbReference type="AlphaFoldDB" id="A0A097IDD7"/>
<dbReference type="KEGG" id="cdo:CDOO_01915"/>
<reference evidence="3 4" key="1">
    <citation type="submission" date="2013-09" db="EMBL/GenBank/DDBJ databases">
        <title>Complete genome sequence of Corynebacterium doosanense CAU 212(T) (=DSM 45436(T)), isolated from activated sludge.</title>
        <authorList>
            <person name="Schaffert L."/>
            <person name="Albersmeier A."/>
            <person name="Kalinowski J."/>
            <person name="Ruckert C."/>
        </authorList>
    </citation>
    <scope>NUCLEOTIDE SEQUENCE [LARGE SCALE GENOMIC DNA]</scope>
    <source>
        <strain evidence="3 4">CAU 212</strain>
    </source>
</reference>
<evidence type="ECO:0000313" key="4">
    <source>
        <dbReference type="Proteomes" id="UP000029914"/>
    </source>
</evidence>
<dbReference type="Proteomes" id="UP000029914">
    <property type="component" value="Chromosome"/>
</dbReference>
<dbReference type="Gene3D" id="1.10.30.50">
    <property type="match status" value="1"/>
</dbReference>
<evidence type="ECO:0000313" key="3">
    <source>
        <dbReference type="EMBL" id="AIT60158.1"/>
    </source>
</evidence>
<sequence length="97" mass="11087">MAIEDQWDTRAGKRLKREYTAACREAGLVCWLCWQPIDYEAAPQTPDAFEPDHFHPRKTHPELSIDPANLRPSHCSCNRSRQASMPNPPIGDLSEAW</sequence>
<dbReference type="GO" id="GO:0003676">
    <property type="term" value="F:nucleic acid binding"/>
    <property type="evidence" value="ECO:0007669"/>
    <property type="project" value="InterPro"/>
</dbReference>
<feature type="domain" description="HNH nuclease" evidence="2">
    <location>
        <begin position="18"/>
        <end position="79"/>
    </location>
</feature>
<dbReference type="InterPro" id="IPR003615">
    <property type="entry name" value="HNH_nuc"/>
</dbReference>
<dbReference type="EMBL" id="CP006764">
    <property type="protein sequence ID" value="AIT60158.1"/>
    <property type="molecule type" value="Genomic_DNA"/>
</dbReference>
<feature type="region of interest" description="Disordered" evidence="1">
    <location>
        <begin position="48"/>
        <end position="97"/>
    </location>
</feature>
<dbReference type="Pfam" id="PF01844">
    <property type="entry name" value="HNH"/>
    <property type="match status" value="1"/>
</dbReference>
<dbReference type="HOGENOM" id="CLU_176860_0_0_11"/>
<dbReference type="eggNOG" id="ENOG502ZJ38">
    <property type="taxonomic scope" value="Bacteria"/>
</dbReference>
<dbReference type="STRING" id="558173.CDOO_01915"/>
<proteinExistence type="predicted"/>
<dbReference type="GO" id="GO:0008270">
    <property type="term" value="F:zinc ion binding"/>
    <property type="evidence" value="ECO:0007669"/>
    <property type="project" value="InterPro"/>
</dbReference>